<organism evidence="2 3">
    <name type="scientific">Asticcacaulis endophyticus</name>
    <dbReference type="NCBI Taxonomy" id="1395890"/>
    <lineage>
        <taxon>Bacteria</taxon>
        <taxon>Pseudomonadati</taxon>
        <taxon>Pseudomonadota</taxon>
        <taxon>Alphaproteobacteria</taxon>
        <taxon>Caulobacterales</taxon>
        <taxon>Caulobacteraceae</taxon>
        <taxon>Asticcacaulis</taxon>
    </lineage>
</organism>
<evidence type="ECO:0000313" key="3">
    <source>
        <dbReference type="Proteomes" id="UP000662572"/>
    </source>
</evidence>
<dbReference type="EMBL" id="BMZB01000001">
    <property type="protein sequence ID" value="GGZ21460.1"/>
    <property type="molecule type" value="Genomic_DNA"/>
</dbReference>
<dbReference type="Proteomes" id="UP000662572">
    <property type="component" value="Unassembled WGS sequence"/>
</dbReference>
<keyword evidence="1" id="KW-0812">Transmembrane</keyword>
<name>A0A918PU96_9CAUL</name>
<gene>
    <name evidence="2" type="ORF">GCM10011273_02690</name>
</gene>
<reference evidence="2" key="2">
    <citation type="submission" date="2020-09" db="EMBL/GenBank/DDBJ databases">
        <authorList>
            <person name="Sun Q."/>
            <person name="Kim S."/>
        </authorList>
    </citation>
    <scope>NUCLEOTIDE SEQUENCE</scope>
    <source>
        <strain evidence="2">KCTC 32296</strain>
    </source>
</reference>
<keyword evidence="1" id="KW-0472">Membrane</keyword>
<keyword evidence="3" id="KW-1185">Reference proteome</keyword>
<proteinExistence type="predicted"/>
<accession>A0A918PU96</accession>
<dbReference type="RefSeq" id="WP_229807513.1">
    <property type="nucleotide sequence ID" value="NZ_BMZB01000001.1"/>
</dbReference>
<comment type="caution">
    <text evidence="2">The sequence shown here is derived from an EMBL/GenBank/DDBJ whole genome shotgun (WGS) entry which is preliminary data.</text>
</comment>
<evidence type="ECO:0000256" key="1">
    <source>
        <dbReference type="SAM" id="Phobius"/>
    </source>
</evidence>
<protein>
    <submittedName>
        <fullName evidence="2">Uncharacterized protein</fullName>
    </submittedName>
</protein>
<reference evidence="2" key="1">
    <citation type="journal article" date="2014" name="Int. J. Syst. Evol. Microbiol.">
        <title>Complete genome sequence of Corynebacterium casei LMG S-19264T (=DSM 44701T), isolated from a smear-ripened cheese.</title>
        <authorList>
            <consortium name="US DOE Joint Genome Institute (JGI-PGF)"/>
            <person name="Walter F."/>
            <person name="Albersmeier A."/>
            <person name="Kalinowski J."/>
            <person name="Ruckert C."/>
        </authorList>
    </citation>
    <scope>NUCLEOTIDE SEQUENCE</scope>
    <source>
        <strain evidence="2">KCTC 32296</strain>
    </source>
</reference>
<feature type="transmembrane region" description="Helical" evidence="1">
    <location>
        <begin position="12"/>
        <end position="31"/>
    </location>
</feature>
<keyword evidence="1" id="KW-1133">Transmembrane helix</keyword>
<dbReference type="AlphaFoldDB" id="A0A918PU96"/>
<sequence>MTQVAHARPNSGPMFSLPVLIFSTAVLGPVLKSFYDGFFHGPYHYKRCLKGDKKLRDDLSEDQVDHMVEDSFPASDPPSSY</sequence>
<evidence type="ECO:0000313" key="2">
    <source>
        <dbReference type="EMBL" id="GGZ21460.1"/>
    </source>
</evidence>